<gene>
    <name evidence="1" type="ORF">SVIO_102470</name>
</gene>
<accession>A0A4D4LGU1</accession>
<evidence type="ECO:0000313" key="2">
    <source>
        <dbReference type="Proteomes" id="UP000301309"/>
    </source>
</evidence>
<keyword evidence="2" id="KW-1185">Reference proteome</keyword>
<protein>
    <submittedName>
        <fullName evidence="1">Uncharacterized protein</fullName>
    </submittedName>
</protein>
<organism evidence="1 2">
    <name type="scientific">Streptomyces violaceusniger</name>
    <dbReference type="NCBI Taxonomy" id="68280"/>
    <lineage>
        <taxon>Bacteria</taxon>
        <taxon>Bacillati</taxon>
        <taxon>Actinomycetota</taxon>
        <taxon>Actinomycetes</taxon>
        <taxon>Kitasatosporales</taxon>
        <taxon>Streptomycetaceae</taxon>
        <taxon>Streptomyces</taxon>
        <taxon>Streptomyces violaceusniger group</taxon>
    </lineage>
</organism>
<dbReference type="AlphaFoldDB" id="A0A4D4LGU1"/>
<proteinExistence type="predicted"/>
<name>A0A4D4LGU1_STRVO</name>
<dbReference type="Proteomes" id="UP000301309">
    <property type="component" value="Unassembled WGS sequence"/>
</dbReference>
<reference evidence="1 2" key="1">
    <citation type="journal article" date="2020" name="Int. J. Syst. Evol. Microbiol.">
        <title>Reclassification of Streptomyces castelarensis and Streptomyces sporoclivatus as later heterotypic synonyms of Streptomyces antimycoticus.</title>
        <authorList>
            <person name="Komaki H."/>
            <person name="Tamura T."/>
        </authorList>
    </citation>
    <scope>NUCLEOTIDE SEQUENCE [LARGE SCALE GENOMIC DNA]</scope>
    <source>
        <strain evidence="1 2">NBRC 13459</strain>
    </source>
</reference>
<evidence type="ECO:0000313" key="1">
    <source>
        <dbReference type="EMBL" id="GDY59624.1"/>
    </source>
</evidence>
<comment type="caution">
    <text evidence="1">The sequence shown here is derived from an EMBL/GenBank/DDBJ whole genome shotgun (WGS) entry which is preliminary data.</text>
</comment>
<dbReference type="EMBL" id="BJHW01000002">
    <property type="protein sequence ID" value="GDY59624.1"/>
    <property type="molecule type" value="Genomic_DNA"/>
</dbReference>
<sequence length="103" mass="11090">MECACLGVVAEVREVVVGQGSVGFCVTWARTWRVLRTLEDSANNGRRKAVLIGKGLVAKVAEAWALGKGGSTTQPWSGSQKRWTLMFGMPEIEKVLCALPAGR</sequence>